<dbReference type="InterPro" id="IPR029063">
    <property type="entry name" value="SAM-dependent_MTases_sf"/>
</dbReference>
<accession>A0A1E8CG32</accession>
<dbReference type="InterPro" id="IPR050390">
    <property type="entry name" value="C5-Methyltransferase"/>
</dbReference>
<evidence type="ECO:0000313" key="7">
    <source>
        <dbReference type="EMBL" id="OFE11424.1"/>
    </source>
</evidence>
<reference evidence="8" key="1">
    <citation type="submission" date="2016-07" db="EMBL/GenBank/DDBJ databases">
        <authorList>
            <person name="Florea S."/>
            <person name="Webb J.S."/>
            <person name="Jaromczyk J."/>
            <person name="Schardl C.L."/>
        </authorList>
    </citation>
    <scope>NUCLEOTIDE SEQUENCE [LARGE SCALE GENOMIC DNA]</scope>
    <source>
        <strain evidence="8">KCTC 42131</strain>
    </source>
</reference>
<dbReference type="GO" id="GO:0044027">
    <property type="term" value="P:negative regulation of gene expression via chromosomal CpG island methylation"/>
    <property type="evidence" value="ECO:0007669"/>
    <property type="project" value="TreeGrafter"/>
</dbReference>
<dbReference type="Gene3D" id="3.40.50.150">
    <property type="entry name" value="Vaccinia Virus protein VP39"/>
    <property type="match status" value="1"/>
</dbReference>
<protein>
    <recommendedName>
        <fullName evidence="1">DNA (cytosine-5-)-methyltransferase</fullName>
        <ecNumber evidence="1">2.1.1.37</ecNumber>
    </recommendedName>
</protein>
<keyword evidence="8" id="KW-1185">Reference proteome</keyword>
<organism evidence="7 8">
    <name type="scientific">Pseudohongiella acticola</name>
    <dbReference type="NCBI Taxonomy" id="1524254"/>
    <lineage>
        <taxon>Bacteria</taxon>
        <taxon>Pseudomonadati</taxon>
        <taxon>Pseudomonadota</taxon>
        <taxon>Gammaproteobacteria</taxon>
        <taxon>Pseudomonadales</taxon>
        <taxon>Pseudohongiellaceae</taxon>
        <taxon>Pseudohongiella</taxon>
    </lineage>
</organism>
<keyword evidence="4" id="KW-0949">S-adenosyl-L-methionine</keyword>
<comment type="catalytic activity">
    <reaction evidence="6">
        <text>a 2'-deoxycytidine in DNA + S-adenosyl-L-methionine = a 5-methyl-2'-deoxycytidine in DNA + S-adenosyl-L-homocysteine + H(+)</text>
        <dbReference type="Rhea" id="RHEA:13681"/>
        <dbReference type="Rhea" id="RHEA-COMP:11369"/>
        <dbReference type="Rhea" id="RHEA-COMP:11370"/>
        <dbReference type="ChEBI" id="CHEBI:15378"/>
        <dbReference type="ChEBI" id="CHEBI:57856"/>
        <dbReference type="ChEBI" id="CHEBI:59789"/>
        <dbReference type="ChEBI" id="CHEBI:85452"/>
        <dbReference type="ChEBI" id="CHEBI:85454"/>
        <dbReference type="EC" id="2.1.1.37"/>
    </reaction>
</comment>
<sequence>MTGMEFKTQYGLSFDGKINVDLFAGGGGASTGIEMGTNRPVHIAINHDPDAISMHQANHPAAKHFVSDVYDVDPVEACEGRPVGHLHASPDCTHHSQASGGQPRKAAIRSLSWVVHRWAGKVRPDVITLENVAQILQWSPLVAKRCSKTGRVVTLDTVKCAKTGRMVSRVAGKGEQVPVDRQHLVPNKRKRGHNWQHFVGGLRAMGYQVEWRSLKACEYGAPTTRERLYLVARCDGKPIVWPAPTHAQKPKRGQKKWRTAADCIDWSIPGKSIFGRKRPLADATMRRIAKGVKKYVLDTAEPFIVTCNHGGERFRGQSIHEPMCTITAAHDAHGVVDATLAPFLTEHANSSNQRSMAADEPLRTITGYPKGGSFAMASAVMAPCIMVNQTNNEGGPVTAPVTTITTGQHHAVTTAYLAQMNGGFNTNPGHDARDPISTITNTGSQQQLVTAHLAHLRGNCDARAADEPVRTISAGGEHHGMVTAFLSRQFGASVGQGVDQPSPTATGREKTALIECQLSPEDEAGAMRVSGFLMQYYSEGGQWSGLDKPTNTITTKERLALVTVYLQGAPYVIVDIRLRMLTPRELFRAQGFPDSYIIDRGHDGRVFPKYKQVRFVGNSVSPLPMKALSRANLDPEPVRMEAAA</sequence>
<dbReference type="OrthoDB" id="9813719at2"/>
<dbReference type="PRINTS" id="PR00105">
    <property type="entry name" value="C5METTRFRASE"/>
</dbReference>
<dbReference type="GO" id="GO:0003677">
    <property type="term" value="F:DNA binding"/>
    <property type="evidence" value="ECO:0007669"/>
    <property type="project" value="TreeGrafter"/>
</dbReference>
<dbReference type="SUPFAM" id="SSF53335">
    <property type="entry name" value="S-adenosyl-L-methionine-dependent methyltransferases"/>
    <property type="match status" value="1"/>
</dbReference>
<proteinExistence type="predicted"/>
<dbReference type="InterPro" id="IPR001525">
    <property type="entry name" value="C5_MeTfrase"/>
</dbReference>
<dbReference type="GO" id="GO:0009307">
    <property type="term" value="P:DNA restriction-modification system"/>
    <property type="evidence" value="ECO:0007669"/>
    <property type="project" value="UniProtKB-KW"/>
</dbReference>
<dbReference type="EMBL" id="MASR01000002">
    <property type="protein sequence ID" value="OFE11424.1"/>
    <property type="molecule type" value="Genomic_DNA"/>
</dbReference>
<dbReference type="GO" id="GO:0003886">
    <property type="term" value="F:DNA (cytosine-5-)-methyltransferase activity"/>
    <property type="evidence" value="ECO:0007669"/>
    <property type="project" value="UniProtKB-EC"/>
</dbReference>
<evidence type="ECO:0000256" key="1">
    <source>
        <dbReference type="ARBA" id="ARBA00011975"/>
    </source>
</evidence>
<dbReference type="AlphaFoldDB" id="A0A1E8CG32"/>
<evidence type="ECO:0000256" key="4">
    <source>
        <dbReference type="ARBA" id="ARBA00022691"/>
    </source>
</evidence>
<evidence type="ECO:0000256" key="3">
    <source>
        <dbReference type="ARBA" id="ARBA00022679"/>
    </source>
</evidence>
<keyword evidence="5" id="KW-0680">Restriction system</keyword>
<dbReference type="PANTHER" id="PTHR10629">
    <property type="entry name" value="CYTOSINE-SPECIFIC METHYLTRANSFERASE"/>
    <property type="match status" value="1"/>
</dbReference>
<comment type="caution">
    <text evidence="7">The sequence shown here is derived from an EMBL/GenBank/DDBJ whole genome shotgun (WGS) entry which is preliminary data.</text>
</comment>
<dbReference type="Gene3D" id="3.90.120.10">
    <property type="entry name" value="DNA Methylase, subunit A, domain 2"/>
    <property type="match status" value="1"/>
</dbReference>
<name>A0A1E8CG32_9GAMM</name>
<evidence type="ECO:0000256" key="2">
    <source>
        <dbReference type="ARBA" id="ARBA00022603"/>
    </source>
</evidence>
<dbReference type="STRING" id="1524254.PHACT_12775"/>
<dbReference type="Pfam" id="PF00145">
    <property type="entry name" value="DNA_methylase"/>
    <property type="match status" value="3"/>
</dbReference>
<evidence type="ECO:0000256" key="5">
    <source>
        <dbReference type="ARBA" id="ARBA00022747"/>
    </source>
</evidence>
<dbReference type="Proteomes" id="UP000175669">
    <property type="component" value="Unassembled WGS sequence"/>
</dbReference>
<dbReference type="EC" id="2.1.1.37" evidence="1"/>
<keyword evidence="3" id="KW-0808">Transferase</keyword>
<dbReference type="GO" id="GO:0032259">
    <property type="term" value="P:methylation"/>
    <property type="evidence" value="ECO:0007669"/>
    <property type="project" value="UniProtKB-KW"/>
</dbReference>
<evidence type="ECO:0000313" key="8">
    <source>
        <dbReference type="Proteomes" id="UP000175669"/>
    </source>
</evidence>
<keyword evidence="2" id="KW-0489">Methyltransferase</keyword>
<evidence type="ECO:0000256" key="6">
    <source>
        <dbReference type="ARBA" id="ARBA00047422"/>
    </source>
</evidence>
<dbReference type="RefSeq" id="WP_070118663.1">
    <property type="nucleotide sequence ID" value="NZ_MASR01000002.1"/>
</dbReference>
<gene>
    <name evidence="7" type="ORF">PHACT_12775</name>
</gene>
<dbReference type="PANTHER" id="PTHR10629:SF52">
    <property type="entry name" value="DNA (CYTOSINE-5)-METHYLTRANSFERASE 1"/>
    <property type="match status" value="1"/>
</dbReference>